<reference evidence="3" key="1">
    <citation type="submission" date="2020-05" db="EMBL/GenBank/DDBJ databases">
        <title>WGS assembly of Panicum virgatum.</title>
        <authorList>
            <person name="Lovell J.T."/>
            <person name="Jenkins J."/>
            <person name="Shu S."/>
            <person name="Juenger T.E."/>
            <person name="Schmutz J."/>
        </authorList>
    </citation>
    <scope>NUCLEOTIDE SEQUENCE</scope>
    <source>
        <strain evidence="3">AP13</strain>
    </source>
</reference>
<dbReference type="GO" id="GO:0009793">
    <property type="term" value="P:embryo development ending in seed dormancy"/>
    <property type="evidence" value="ECO:0007669"/>
    <property type="project" value="InterPro"/>
</dbReference>
<evidence type="ECO:0000313" key="4">
    <source>
        <dbReference type="Proteomes" id="UP000823388"/>
    </source>
</evidence>
<organism evidence="3 4">
    <name type="scientific">Panicum virgatum</name>
    <name type="common">Blackwell switchgrass</name>
    <dbReference type="NCBI Taxonomy" id="38727"/>
    <lineage>
        <taxon>Eukaryota</taxon>
        <taxon>Viridiplantae</taxon>
        <taxon>Streptophyta</taxon>
        <taxon>Embryophyta</taxon>
        <taxon>Tracheophyta</taxon>
        <taxon>Spermatophyta</taxon>
        <taxon>Magnoliopsida</taxon>
        <taxon>Liliopsida</taxon>
        <taxon>Poales</taxon>
        <taxon>Poaceae</taxon>
        <taxon>PACMAD clade</taxon>
        <taxon>Panicoideae</taxon>
        <taxon>Panicodae</taxon>
        <taxon>Paniceae</taxon>
        <taxon>Panicinae</taxon>
        <taxon>Panicum</taxon>
        <taxon>Panicum sect. Hiantes</taxon>
    </lineage>
</organism>
<evidence type="ECO:0000256" key="2">
    <source>
        <dbReference type="SAM" id="MobiDB-lite"/>
    </source>
</evidence>
<comment type="caution">
    <text evidence="3">The sequence shown here is derived from an EMBL/GenBank/DDBJ whole genome shotgun (WGS) entry which is preliminary data.</text>
</comment>
<accession>A0A8T0T3U7</accession>
<dbReference type="AlphaFoldDB" id="A0A8T0T3U7"/>
<keyword evidence="4" id="KW-1185">Reference proteome</keyword>
<proteinExistence type="inferred from homology"/>
<feature type="region of interest" description="Disordered" evidence="2">
    <location>
        <begin position="1"/>
        <end position="78"/>
    </location>
</feature>
<dbReference type="OrthoDB" id="758082at2759"/>
<dbReference type="EMBL" id="CM029044">
    <property type="protein sequence ID" value="KAG2605730.1"/>
    <property type="molecule type" value="Genomic_DNA"/>
</dbReference>
<feature type="compositionally biased region" description="Basic and acidic residues" evidence="2">
    <location>
        <begin position="28"/>
        <end position="78"/>
    </location>
</feature>
<sequence>MSAIKAKVENAASSAKAGTEKAMAAAGEKVEKATTRDPMKKREAEERKLEIESDERVEKAGHGPEKTATRTVEDRSRP</sequence>
<evidence type="ECO:0000256" key="1">
    <source>
        <dbReference type="ARBA" id="ARBA00010975"/>
    </source>
</evidence>
<comment type="similarity">
    <text evidence="1">Belongs to the LEA type 1 family.</text>
</comment>
<dbReference type="Pfam" id="PF03760">
    <property type="entry name" value="LEA_1"/>
    <property type="match status" value="1"/>
</dbReference>
<name>A0A8T0T3U7_PANVG</name>
<dbReference type="Proteomes" id="UP000823388">
    <property type="component" value="Chromosome 4N"/>
</dbReference>
<gene>
    <name evidence="3" type="ORF">PVAP13_4NG136800</name>
</gene>
<feature type="compositionally biased region" description="Low complexity" evidence="2">
    <location>
        <begin position="15"/>
        <end position="27"/>
    </location>
</feature>
<dbReference type="InterPro" id="IPR005513">
    <property type="entry name" value="LEA_1"/>
</dbReference>
<evidence type="ECO:0000313" key="3">
    <source>
        <dbReference type="EMBL" id="KAG2605730.1"/>
    </source>
</evidence>
<protein>
    <submittedName>
        <fullName evidence="3">Uncharacterized protein</fullName>
    </submittedName>
</protein>